<dbReference type="Gene3D" id="1.25.40.10">
    <property type="entry name" value="Tetratricopeptide repeat domain"/>
    <property type="match status" value="1"/>
</dbReference>
<dbReference type="PROSITE" id="PS50005">
    <property type="entry name" value="TPR"/>
    <property type="match status" value="1"/>
</dbReference>
<dbReference type="EMBL" id="QLYR01000009">
    <property type="protein sequence ID" value="RAQ22755.1"/>
    <property type="molecule type" value="Genomic_DNA"/>
</dbReference>
<evidence type="ECO:0000313" key="3">
    <source>
        <dbReference type="Proteomes" id="UP000249377"/>
    </source>
</evidence>
<evidence type="ECO:0000256" key="1">
    <source>
        <dbReference type="PROSITE-ProRule" id="PRU00339"/>
    </source>
</evidence>
<protein>
    <recommendedName>
        <fullName evidence="4">Tetratricopeptide repeat protein</fullName>
    </recommendedName>
</protein>
<dbReference type="SUPFAM" id="SSF48452">
    <property type="entry name" value="TPR-like"/>
    <property type="match status" value="1"/>
</dbReference>
<evidence type="ECO:0008006" key="4">
    <source>
        <dbReference type="Google" id="ProtNLM"/>
    </source>
</evidence>
<reference evidence="2 3" key="1">
    <citation type="submission" date="2018-06" db="EMBL/GenBank/DDBJ databases">
        <title>Noncontiguous genome sequence of Ruminococcaceae bacterium ASD2818.</title>
        <authorList>
            <person name="Chaplin A.V."/>
            <person name="Sokolova S.R."/>
            <person name="Kochetkova T.O."/>
            <person name="Goltsov A.Y."/>
            <person name="Trofimov D.Y."/>
            <person name="Efimov B.A."/>
        </authorList>
    </citation>
    <scope>NUCLEOTIDE SEQUENCE [LARGE SCALE GENOMIC DNA]</scope>
    <source>
        <strain evidence="2 3">ASD2818</strain>
    </source>
</reference>
<dbReference type="InterPro" id="IPR019734">
    <property type="entry name" value="TPR_rpt"/>
</dbReference>
<evidence type="ECO:0000313" key="2">
    <source>
        <dbReference type="EMBL" id="RAQ22755.1"/>
    </source>
</evidence>
<dbReference type="RefSeq" id="WP_112333319.1">
    <property type="nucleotide sequence ID" value="NZ_JADPHD010000002.1"/>
</dbReference>
<dbReference type="InterPro" id="IPR011990">
    <property type="entry name" value="TPR-like_helical_dom_sf"/>
</dbReference>
<dbReference type="AlphaFoldDB" id="A0A328U9F1"/>
<accession>A0A328U9F1</accession>
<keyword evidence="1" id="KW-0802">TPR repeat</keyword>
<feature type="repeat" description="TPR" evidence="1">
    <location>
        <begin position="116"/>
        <end position="149"/>
    </location>
</feature>
<dbReference type="Proteomes" id="UP000249377">
    <property type="component" value="Unassembled WGS sequence"/>
</dbReference>
<comment type="caution">
    <text evidence="2">The sequence shown here is derived from an EMBL/GenBank/DDBJ whole genome shotgun (WGS) entry which is preliminary data.</text>
</comment>
<name>A0A328U9F1_9FIRM</name>
<sequence length="222" mass="24679">MVKGAQADFELAAALFYVLGAQVPHQKELESKARDMVQSLGRRKALEKITELCRGRDDPAALYLLAKAGAWLGRGYREKTIQAAQAYLKGPKWRELPSRVTLEGGIARDPSVTVRADLLRDLAQAEQALGKLDKAQAHFAEAYRLEPYNAMNAVKIADCILRRSGRTEALRFLREQRKSSYFEPVKYQDISGAVHTNSAFKDLLNAQILKLQGEETGNGAAY</sequence>
<proteinExistence type="predicted"/>
<gene>
    <name evidence="2" type="ORF">DPQ25_11485</name>
</gene>
<keyword evidence="3" id="KW-1185">Reference proteome</keyword>
<organism evidence="2 3">
    <name type="scientific">Hydrogeniiclostridium mannosilyticum</name>
    <dbReference type="NCBI Taxonomy" id="2764322"/>
    <lineage>
        <taxon>Bacteria</taxon>
        <taxon>Bacillati</taxon>
        <taxon>Bacillota</taxon>
        <taxon>Clostridia</taxon>
        <taxon>Eubacteriales</taxon>
        <taxon>Acutalibacteraceae</taxon>
        <taxon>Hydrogeniiclostridium</taxon>
    </lineage>
</organism>